<keyword evidence="3" id="KW-1185">Reference proteome</keyword>
<reference evidence="2 3" key="1">
    <citation type="journal article" date="2019" name="Commun. Biol.">
        <title>The bagworm genome reveals a unique fibroin gene that provides high tensile strength.</title>
        <authorList>
            <person name="Kono N."/>
            <person name="Nakamura H."/>
            <person name="Ohtoshi R."/>
            <person name="Tomita M."/>
            <person name="Numata K."/>
            <person name="Arakawa K."/>
        </authorList>
    </citation>
    <scope>NUCLEOTIDE SEQUENCE [LARGE SCALE GENOMIC DNA]</scope>
</reference>
<evidence type="ECO:0000313" key="3">
    <source>
        <dbReference type="Proteomes" id="UP000299102"/>
    </source>
</evidence>
<accession>A0A4C1SUH0</accession>
<dbReference type="Proteomes" id="UP000299102">
    <property type="component" value="Unassembled WGS sequence"/>
</dbReference>
<evidence type="ECO:0000313" key="2">
    <source>
        <dbReference type="EMBL" id="GBP05883.1"/>
    </source>
</evidence>
<name>A0A4C1SUH0_EUMVA</name>
<evidence type="ECO:0000256" key="1">
    <source>
        <dbReference type="SAM" id="MobiDB-lite"/>
    </source>
</evidence>
<dbReference type="OrthoDB" id="10030336at2759"/>
<protein>
    <submittedName>
        <fullName evidence="2">Uncharacterized protein</fullName>
    </submittedName>
</protein>
<feature type="region of interest" description="Disordered" evidence="1">
    <location>
        <begin position="113"/>
        <end position="132"/>
    </location>
</feature>
<feature type="compositionally biased region" description="Polar residues" evidence="1">
    <location>
        <begin position="51"/>
        <end position="62"/>
    </location>
</feature>
<organism evidence="2 3">
    <name type="scientific">Eumeta variegata</name>
    <name type="common">Bagworm moth</name>
    <name type="synonym">Eumeta japonica</name>
    <dbReference type="NCBI Taxonomy" id="151549"/>
    <lineage>
        <taxon>Eukaryota</taxon>
        <taxon>Metazoa</taxon>
        <taxon>Ecdysozoa</taxon>
        <taxon>Arthropoda</taxon>
        <taxon>Hexapoda</taxon>
        <taxon>Insecta</taxon>
        <taxon>Pterygota</taxon>
        <taxon>Neoptera</taxon>
        <taxon>Endopterygota</taxon>
        <taxon>Lepidoptera</taxon>
        <taxon>Glossata</taxon>
        <taxon>Ditrysia</taxon>
        <taxon>Tineoidea</taxon>
        <taxon>Psychidae</taxon>
        <taxon>Oiketicinae</taxon>
        <taxon>Eumeta</taxon>
    </lineage>
</organism>
<feature type="region of interest" description="Disordered" evidence="1">
    <location>
        <begin position="50"/>
        <end position="102"/>
    </location>
</feature>
<dbReference type="AlphaFoldDB" id="A0A4C1SUH0"/>
<feature type="compositionally biased region" description="Polar residues" evidence="1">
    <location>
        <begin position="76"/>
        <end position="93"/>
    </location>
</feature>
<gene>
    <name evidence="2" type="ORF">EVAR_101482_1</name>
</gene>
<comment type="caution">
    <text evidence="2">The sequence shown here is derived from an EMBL/GenBank/DDBJ whole genome shotgun (WGS) entry which is preliminary data.</text>
</comment>
<dbReference type="EMBL" id="BGZK01003960">
    <property type="protein sequence ID" value="GBP05883.1"/>
    <property type="molecule type" value="Genomic_DNA"/>
</dbReference>
<sequence>MGGYPQENAEPNAHNVINQQFYQNNTAFPNIPPLTNHYSNLDLSSLLNHNIYGSPSTGSSGQAADKLGAKSARSLVHSQSSLFSASPATSKTPRLTRLKPGRRRCLLHHATVAQGHPDQRRGGWQDTINSAC</sequence>
<proteinExistence type="predicted"/>